<dbReference type="RefSeq" id="WP_132777152.1">
    <property type="nucleotide sequence ID" value="NZ_SMBZ01000010.1"/>
</dbReference>
<dbReference type="Gene3D" id="1.10.390.10">
    <property type="entry name" value="Neutral Protease Domain 2"/>
    <property type="match status" value="1"/>
</dbReference>
<reference evidence="1 2" key="1">
    <citation type="submission" date="2019-03" db="EMBL/GenBank/DDBJ databases">
        <title>Genomic Encyclopedia of Type Strains, Phase IV (KMG-IV): sequencing the most valuable type-strain genomes for metagenomic binning, comparative biology and taxonomic classification.</title>
        <authorList>
            <person name="Goeker M."/>
        </authorList>
    </citation>
    <scope>NUCLEOTIDE SEQUENCE [LARGE SCALE GENOMIC DNA]</scope>
    <source>
        <strain evidence="1 2">DSM 22362</strain>
    </source>
</reference>
<evidence type="ECO:0000313" key="2">
    <source>
        <dbReference type="Proteomes" id="UP000295197"/>
    </source>
</evidence>
<accession>A0A4R3VUP3</accession>
<gene>
    <name evidence="1" type="ORF">EDC17_101056</name>
</gene>
<dbReference type="Pfam" id="PF25594">
    <property type="entry name" value="GldB_lipo"/>
    <property type="match status" value="1"/>
</dbReference>
<comment type="caution">
    <text evidence="1">The sequence shown here is derived from an EMBL/GenBank/DDBJ whole genome shotgun (WGS) entry which is preliminary data.</text>
</comment>
<sequence>MKKLNYILLILLLTSCYSQKNQKASKENLRIIDIGTSQLSILNKFKNSNLLERNQVLLDSIYKPNKKFWNGYLGDEEVFLDWINEKGINQIDSWNKSSQIINPDLLTSKLNETAIAMYKFTGHFAKGEWNILYGPAWADLGGFDDGTMLIDLAHKSNKNAERIIRLYPHELNHQIYSNTLKTQGNTVLHRIIDEGFATYVSYLYHRKKYSIAQELMYSEEDYRFCTENENELLSLLKENYYKEDESLSRKFADRGYKFKENYPDAIGYYLGFRIIEEFIKQNGKDSWRKIYVMEPLEVLNKSKILK</sequence>
<protein>
    <submittedName>
        <fullName evidence="1">Uncharacterized protein YjaZ</fullName>
    </submittedName>
</protein>
<dbReference type="InterPro" id="IPR027268">
    <property type="entry name" value="Peptidase_M4/M1_CTD_sf"/>
</dbReference>
<name>A0A4R3VUP3_9SPHI</name>
<dbReference type="PROSITE" id="PS51257">
    <property type="entry name" value="PROKAR_LIPOPROTEIN"/>
    <property type="match status" value="1"/>
</dbReference>
<evidence type="ECO:0000313" key="1">
    <source>
        <dbReference type="EMBL" id="TCV18654.1"/>
    </source>
</evidence>
<organism evidence="1 2">
    <name type="scientific">Sphingobacterium alimentarium</name>
    <dbReference type="NCBI Taxonomy" id="797292"/>
    <lineage>
        <taxon>Bacteria</taxon>
        <taxon>Pseudomonadati</taxon>
        <taxon>Bacteroidota</taxon>
        <taxon>Sphingobacteriia</taxon>
        <taxon>Sphingobacteriales</taxon>
        <taxon>Sphingobacteriaceae</taxon>
        <taxon>Sphingobacterium</taxon>
    </lineage>
</organism>
<keyword evidence="2" id="KW-1185">Reference proteome</keyword>
<dbReference type="InterPro" id="IPR019853">
    <property type="entry name" value="GldB-like"/>
</dbReference>
<dbReference type="OrthoDB" id="7577105at2"/>
<dbReference type="EMBL" id="SMBZ01000010">
    <property type="protein sequence ID" value="TCV18654.1"/>
    <property type="molecule type" value="Genomic_DNA"/>
</dbReference>
<proteinExistence type="predicted"/>
<dbReference type="AlphaFoldDB" id="A0A4R3VUP3"/>
<dbReference type="Proteomes" id="UP000295197">
    <property type="component" value="Unassembled WGS sequence"/>
</dbReference>